<name>A0A6A5VTX0_9PLEO</name>
<sequence>MEITREEAEDLLQRYPNCTWASLTYKEKGEAQNRITSRLAADKIAAVGRDILRWRMANVICNCKTTAAGAAARTAPGSAAAPSSAENGEEQTTRAYDPVRDV</sequence>
<organism evidence="2 3">
    <name type="scientific">Amniculicola lignicola CBS 123094</name>
    <dbReference type="NCBI Taxonomy" id="1392246"/>
    <lineage>
        <taxon>Eukaryota</taxon>
        <taxon>Fungi</taxon>
        <taxon>Dikarya</taxon>
        <taxon>Ascomycota</taxon>
        <taxon>Pezizomycotina</taxon>
        <taxon>Dothideomycetes</taxon>
        <taxon>Pleosporomycetidae</taxon>
        <taxon>Pleosporales</taxon>
        <taxon>Amniculicolaceae</taxon>
        <taxon>Amniculicola</taxon>
    </lineage>
</organism>
<evidence type="ECO:0000256" key="1">
    <source>
        <dbReference type="SAM" id="MobiDB-lite"/>
    </source>
</evidence>
<dbReference type="AlphaFoldDB" id="A0A6A5VTX0"/>
<protein>
    <submittedName>
        <fullName evidence="2">Uncharacterized protein</fullName>
    </submittedName>
</protein>
<gene>
    <name evidence="2" type="ORF">P154DRAFT_540579</name>
</gene>
<accession>A0A6A5VTX0</accession>
<keyword evidence="3" id="KW-1185">Reference proteome</keyword>
<evidence type="ECO:0000313" key="2">
    <source>
        <dbReference type="EMBL" id="KAF1993242.1"/>
    </source>
</evidence>
<dbReference type="Proteomes" id="UP000799779">
    <property type="component" value="Unassembled WGS sequence"/>
</dbReference>
<proteinExistence type="predicted"/>
<evidence type="ECO:0000313" key="3">
    <source>
        <dbReference type="Proteomes" id="UP000799779"/>
    </source>
</evidence>
<feature type="compositionally biased region" description="Low complexity" evidence="1">
    <location>
        <begin position="72"/>
        <end position="85"/>
    </location>
</feature>
<feature type="region of interest" description="Disordered" evidence="1">
    <location>
        <begin position="72"/>
        <end position="102"/>
    </location>
</feature>
<dbReference type="EMBL" id="ML977717">
    <property type="protein sequence ID" value="KAF1993242.1"/>
    <property type="molecule type" value="Genomic_DNA"/>
</dbReference>
<dbReference type="OrthoDB" id="3937045at2759"/>
<reference evidence="2" key="1">
    <citation type="journal article" date="2020" name="Stud. Mycol.">
        <title>101 Dothideomycetes genomes: a test case for predicting lifestyles and emergence of pathogens.</title>
        <authorList>
            <person name="Haridas S."/>
            <person name="Albert R."/>
            <person name="Binder M."/>
            <person name="Bloem J."/>
            <person name="Labutti K."/>
            <person name="Salamov A."/>
            <person name="Andreopoulos B."/>
            <person name="Baker S."/>
            <person name="Barry K."/>
            <person name="Bills G."/>
            <person name="Bluhm B."/>
            <person name="Cannon C."/>
            <person name="Castanera R."/>
            <person name="Culley D."/>
            <person name="Daum C."/>
            <person name="Ezra D."/>
            <person name="Gonzalez J."/>
            <person name="Henrissat B."/>
            <person name="Kuo A."/>
            <person name="Liang C."/>
            <person name="Lipzen A."/>
            <person name="Lutzoni F."/>
            <person name="Magnuson J."/>
            <person name="Mondo S."/>
            <person name="Nolan M."/>
            <person name="Ohm R."/>
            <person name="Pangilinan J."/>
            <person name="Park H.-J."/>
            <person name="Ramirez L."/>
            <person name="Alfaro M."/>
            <person name="Sun H."/>
            <person name="Tritt A."/>
            <person name="Yoshinaga Y."/>
            <person name="Zwiers L.-H."/>
            <person name="Turgeon B."/>
            <person name="Goodwin S."/>
            <person name="Spatafora J."/>
            <person name="Crous P."/>
            <person name="Grigoriev I."/>
        </authorList>
    </citation>
    <scope>NUCLEOTIDE SEQUENCE</scope>
    <source>
        <strain evidence="2">CBS 123094</strain>
    </source>
</reference>